<keyword evidence="2" id="KW-0238">DNA-binding</keyword>
<reference evidence="2" key="1">
    <citation type="submission" date="2011-09" db="EMBL/GenBank/DDBJ databases">
        <authorList>
            <person name="Liu J.-H."/>
            <person name="He L."/>
            <person name="He D."/>
        </authorList>
    </citation>
    <scope>NUCLEOTIDE SEQUENCE</scope>
    <source>
        <strain evidence="2">1122</strain>
        <plasmid evidence="2">pHN1122-1</plasmid>
    </source>
</reference>
<evidence type="ECO:0000313" key="4">
    <source>
        <dbReference type="EMBL" id="AJL34835.1"/>
    </source>
</evidence>
<geneLocation type="plasmid" evidence="2">
    <name>pHN1122-1</name>
</geneLocation>
<dbReference type="EMBL" id="KJ020576">
    <property type="protein sequence ID" value="AIT41631.1"/>
    <property type="molecule type" value="Genomic_DNA"/>
</dbReference>
<dbReference type="EMBL" id="KP091735">
    <property type="protein sequence ID" value="AJL34835.1"/>
    <property type="molecule type" value="Genomic_DNA"/>
</dbReference>
<dbReference type="InterPro" id="IPR037150">
    <property type="entry name" value="H-NS_C_dom_sf"/>
</dbReference>
<dbReference type="EMBL" id="JN797501">
    <property type="protein sequence ID" value="AFB76459.1"/>
    <property type="molecule type" value="Genomic_DNA"/>
</dbReference>
<reference evidence="4" key="5">
    <citation type="journal article" date="2015" name="Diagn. Microbiol. Infect. Dis.">
        <title>Prevalence and characterization of hybrid blaCTX-M among Escherichia coli isolates from livestock and other animals.</title>
        <authorList>
            <person name="Ho P.L."/>
            <person name="Liu M.C."/>
            <person name="Lo W.U."/>
            <person name="Lai E.L."/>
            <person name="Lau T.C."/>
            <person name="Law O.K."/>
            <person name="Chow K.H."/>
        </authorList>
    </citation>
    <scope>NUCLEOTIDE SEQUENCE</scope>
    <source>
        <strain evidence="4">C0967</strain>
        <plasmid evidence="4">pCTXM64_C0967</plasmid>
    </source>
</reference>
<keyword evidence="2" id="KW-0614">Plasmid</keyword>
<accession>M1EZS3</accession>
<dbReference type="InterPro" id="IPR027444">
    <property type="entry name" value="H-NS_C_dom"/>
</dbReference>
<evidence type="ECO:0000313" key="2">
    <source>
        <dbReference type="EMBL" id="AFB76459.1"/>
    </source>
</evidence>
<reference evidence="3" key="4">
    <citation type="journal article" date="2015" name="Antimicrob. Agents Chemother.">
        <title>blaCTX-M-1/9/1 Hybrid Genes May Have Been Generated from blaCTX-M-15 on an IncI2 Plasmid.</title>
        <authorList>
            <person name="Liu L."/>
            <person name="He D."/>
            <person name="Lv L."/>
            <person name="Liu W."/>
            <person name="Chen X."/>
            <person name="Zeng Z."/>
            <person name="Partridge S.R."/>
            <person name="Liu J.H."/>
        </authorList>
    </citation>
    <scope>NUCLEOTIDE SEQUENCE</scope>
    <source>
        <strain evidence="3">AHC46</strain>
        <plasmid evidence="3">pHNAH46-1</plasmid>
    </source>
</reference>
<organism evidence="2">
    <name type="scientific">Escherichia coli</name>
    <dbReference type="NCBI Taxonomy" id="562"/>
    <lineage>
        <taxon>Bacteria</taxon>
        <taxon>Pseudomonadati</taxon>
        <taxon>Pseudomonadota</taxon>
        <taxon>Gammaproteobacteria</taxon>
        <taxon>Enterobacterales</taxon>
        <taxon>Enterobacteriaceae</taxon>
        <taxon>Escherichia</taxon>
    </lineage>
</organism>
<reference evidence="3" key="3">
    <citation type="submission" date="2013-12" db="EMBL/GenBank/DDBJ databases">
        <title>completed sequence of plasmid pHNAH46-1.</title>
        <authorList>
            <person name="Liu J."/>
            <person name="He D."/>
            <person name="Li Q."/>
        </authorList>
    </citation>
    <scope>NUCLEOTIDE SEQUENCE</scope>
    <source>
        <strain evidence="3">AHC46</strain>
        <plasmid evidence="3">pHNAH46-1</plasmid>
    </source>
</reference>
<geneLocation type="plasmid" evidence="3">
    <name>pHNAH46-1</name>
</geneLocation>
<dbReference type="AlphaFoldDB" id="M1EZS3"/>
<dbReference type="SUPFAM" id="SSF81273">
    <property type="entry name" value="H-NS histone-like proteins"/>
    <property type="match status" value="1"/>
</dbReference>
<geneLocation type="plasmid" evidence="4">
    <name>pCTXM64_C0967</name>
</geneLocation>
<feature type="domain" description="DNA-binding protein H-NS-like C-terminal" evidence="1">
    <location>
        <begin position="8"/>
        <end position="32"/>
    </location>
</feature>
<evidence type="ECO:0000313" key="3">
    <source>
        <dbReference type="EMBL" id="AIT41631.1"/>
    </source>
</evidence>
<dbReference type="Pfam" id="PF00816">
    <property type="entry name" value="Histone_HNS"/>
    <property type="match status" value="1"/>
</dbReference>
<name>M1EZS3_ECOLX</name>
<evidence type="ECO:0000259" key="1">
    <source>
        <dbReference type="Pfam" id="PF00816"/>
    </source>
</evidence>
<reference evidence="2" key="2">
    <citation type="journal article" date="2013" name="Antimicrob. Agents Chemother.">
        <title>Genetic Characterization of IncI2 Plasmids Carrying blaCTX-M-55 Spreading in both Pets and Food Animals in China.</title>
        <authorList>
            <person name="Lv L."/>
            <person name="Partridge S.R."/>
            <person name="He L."/>
            <person name="Zeng Z."/>
            <person name="He D."/>
            <person name="Ye J."/>
            <person name="Liu J.H."/>
        </authorList>
    </citation>
    <scope>NUCLEOTIDE SEQUENCE</scope>
    <source>
        <strain evidence="2">1122</strain>
        <plasmid evidence="2">pHN1122-1</plasmid>
    </source>
</reference>
<dbReference type="GO" id="GO:0003677">
    <property type="term" value="F:DNA binding"/>
    <property type="evidence" value="ECO:0007669"/>
    <property type="project" value="UniProtKB-KW"/>
</dbReference>
<proteinExistence type="predicted"/>
<protein>
    <submittedName>
        <fullName evidence="2">DNA-binding protein H-NS</fullName>
    </submittedName>
</protein>
<dbReference type="Gene3D" id="4.10.430.10">
    <property type="entry name" value="Histone-like protein H-NS, C-terminal domain"/>
    <property type="match status" value="1"/>
</dbReference>
<gene>
    <name evidence="4" type="primary">hns</name>
    <name evidence="2" type="ORF">M55_049</name>
    <name evidence="3" type="ORF">pHNAH46_048</name>
</gene>
<sequence>MLQLIAKSGRGRAPKPIAEALAGGRSLDEFLIEK</sequence>